<dbReference type="PROSITE" id="PS50943">
    <property type="entry name" value="HTH_CROC1"/>
    <property type="match status" value="1"/>
</dbReference>
<dbReference type="EMBL" id="SHLD01000001">
    <property type="protein sequence ID" value="RZU73409.1"/>
    <property type="molecule type" value="Genomic_DNA"/>
</dbReference>
<protein>
    <submittedName>
        <fullName evidence="2">Helix-turn-helix protein</fullName>
    </submittedName>
</protein>
<dbReference type="Proteomes" id="UP000294114">
    <property type="component" value="Unassembled WGS sequence"/>
</dbReference>
<evidence type="ECO:0000259" key="1">
    <source>
        <dbReference type="PROSITE" id="PS50943"/>
    </source>
</evidence>
<dbReference type="CDD" id="cd00093">
    <property type="entry name" value="HTH_XRE"/>
    <property type="match status" value="1"/>
</dbReference>
<accession>A0A4Q8B918</accession>
<feature type="domain" description="HTH cro/C1-type" evidence="1">
    <location>
        <begin position="35"/>
        <end position="90"/>
    </location>
</feature>
<dbReference type="SUPFAM" id="SSF47413">
    <property type="entry name" value="lambda repressor-like DNA-binding domains"/>
    <property type="match status" value="1"/>
</dbReference>
<proteinExistence type="predicted"/>
<dbReference type="SMART" id="SM00530">
    <property type="entry name" value="HTH_XRE"/>
    <property type="match status" value="1"/>
</dbReference>
<dbReference type="InterPro" id="IPR010982">
    <property type="entry name" value="Lambda_DNA-bd_dom_sf"/>
</dbReference>
<name>A0A4Q8B918_9ACTN</name>
<evidence type="ECO:0000313" key="2">
    <source>
        <dbReference type="EMBL" id="RZU73409.1"/>
    </source>
</evidence>
<dbReference type="InterPro" id="IPR001387">
    <property type="entry name" value="Cro/C1-type_HTH"/>
</dbReference>
<dbReference type="AlphaFoldDB" id="A0A4Q8B918"/>
<dbReference type="OrthoDB" id="4640255at2"/>
<dbReference type="Gene3D" id="1.10.260.40">
    <property type="entry name" value="lambda repressor-like DNA-binding domains"/>
    <property type="match status" value="1"/>
</dbReference>
<evidence type="ECO:0000313" key="3">
    <source>
        <dbReference type="Proteomes" id="UP000294114"/>
    </source>
</evidence>
<gene>
    <name evidence="2" type="ORF">EV384_1812</name>
</gene>
<reference evidence="2 3" key="1">
    <citation type="submission" date="2019-02" db="EMBL/GenBank/DDBJ databases">
        <title>Sequencing the genomes of 1000 actinobacteria strains.</title>
        <authorList>
            <person name="Klenk H.-P."/>
        </authorList>
    </citation>
    <scope>NUCLEOTIDE SEQUENCE [LARGE SCALE GENOMIC DNA]</scope>
    <source>
        <strain evidence="2 3">DSM 45612</strain>
    </source>
</reference>
<keyword evidence="3" id="KW-1185">Reference proteome</keyword>
<dbReference type="GO" id="GO:0003677">
    <property type="term" value="F:DNA binding"/>
    <property type="evidence" value="ECO:0007669"/>
    <property type="project" value="InterPro"/>
</dbReference>
<sequence>MAPSWRDTRSRMNLDEAKVAEHTERMLGEIRAERLKEVRERHGVSQTELAGRMEVSQARVSAIEKGELSTTEFGTIARYVAGLGGKLQIVADFGDEQVVLS</sequence>
<dbReference type="Pfam" id="PF13560">
    <property type="entry name" value="HTH_31"/>
    <property type="match status" value="1"/>
</dbReference>
<comment type="caution">
    <text evidence="2">The sequence shown here is derived from an EMBL/GenBank/DDBJ whole genome shotgun (WGS) entry which is preliminary data.</text>
</comment>
<organism evidence="2 3">
    <name type="scientific">Micromonospora kangleipakensis</name>
    <dbReference type="NCBI Taxonomy" id="1077942"/>
    <lineage>
        <taxon>Bacteria</taxon>
        <taxon>Bacillati</taxon>
        <taxon>Actinomycetota</taxon>
        <taxon>Actinomycetes</taxon>
        <taxon>Micromonosporales</taxon>
        <taxon>Micromonosporaceae</taxon>
        <taxon>Micromonospora</taxon>
    </lineage>
</organism>